<evidence type="ECO:0000313" key="5">
    <source>
        <dbReference type="Proteomes" id="UP001059209"/>
    </source>
</evidence>
<name>A0ABY5Y8V1_9FLAO</name>
<dbReference type="PANTHER" id="PTHR37299:SF1">
    <property type="entry name" value="STAGE 0 SPORULATION PROTEIN A HOMOLOG"/>
    <property type="match status" value="1"/>
</dbReference>
<dbReference type="InterPro" id="IPR007492">
    <property type="entry name" value="LytTR_DNA-bd_dom"/>
</dbReference>
<evidence type="ECO:0000259" key="3">
    <source>
        <dbReference type="PROSITE" id="PS50930"/>
    </source>
</evidence>
<gene>
    <name evidence="4" type="ORF">NYZ99_19455</name>
</gene>
<organism evidence="4 5">
    <name type="scientific">Maribacter litopenaei</name>
    <dbReference type="NCBI Taxonomy" id="2976127"/>
    <lineage>
        <taxon>Bacteria</taxon>
        <taxon>Pseudomonadati</taxon>
        <taxon>Bacteroidota</taxon>
        <taxon>Flavobacteriia</taxon>
        <taxon>Flavobacteriales</taxon>
        <taxon>Flavobacteriaceae</taxon>
        <taxon>Maribacter</taxon>
    </lineage>
</organism>
<sequence>MTVTQVYRSSKEGLLGLRENDTDLLFPDVEMPWMNGIELLTALGDIPFHVIFTTAHDKYAVQAFRLSAIDYLLKPIDKNSLVEAVQRVLHSKNPEINQGMKHLVQNMDQSMANHRIAIPTREGLDYVLIEDILYCEADSNYTRIYLNNGIKLLMSKPLKELTIQLRPYNFIRIHHSYFINLNHMLKYVRGNAGYVVMVDGKDLSVSRFKNRNLWNGWVWVLKTQTKEQFQIISTSSLFPRLLKEVQS</sequence>
<reference evidence="4" key="1">
    <citation type="submission" date="2022-09" db="EMBL/GenBank/DDBJ databases">
        <title>Maribacter litopenaei sp. nov., isolated from the intestinal tract of the Pacific White Shrimp, Litopenaeus vannamei.</title>
        <authorList>
            <person name="Kim S.Y."/>
            <person name="Hwang C.Y."/>
        </authorList>
    </citation>
    <scope>NUCLEOTIDE SEQUENCE</scope>
    <source>
        <strain evidence="4">HL-LV01</strain>
    </source>
</reference>
<proteinExistence type="predicted"/>
<feature type="domain" description="Response regulatory" evidence="2">
    <location>
        <begin position="1"/>
        <end position="89"/>
    </location>
</feature>
<dbReference type="InterPro" id="IPR011006">
    <property type="entry name" value="CheY-like_superfamily"/>
</dbReference>
<protein>
    <submittedName>
        <fullName evidence="4">LytTR family DNA-binding domain-containing protein</fullName>
    </submittedName>
</protein>
<dbReference type="Gene3D" id="3.40.50.2300">
    <property type="match status" value="1"/>
</dbReference>
<dbReference type="Proteomes" id="UP001059209">
    <property type="component" value="Chromosome"/>
</dbReference>
<feature type="domain" description="HTH LytTR-type" evidence="3">
    <location>
        <begin position="116"/>
        <end position="183"/>
    </location>
</feature>
<dbReference type="PROSITE" id="PS50930">
    <property type="entry name" value="HTH_LYTTR"/>
    <property type="match status" value="1"/>
</dbReference>
<dbReference type="SMART" id="SM00850">
    <property type="entry name" value="LytTR"/>
    <property type="match status" value="1"/>
</dbReference>
<dbReference type="RefSeq" id="WP_260572739.1">
    <property type="nucleotide sequence ID" value="NZ_CP104205.1"/>
</dbReference>
<dbReference type="PROSITE" id="PS50110">
    <property type="entry name" value="RESPONSE_REGULATORY"/>
    <property type="match status" value="1"/>
</dbReference>
<dbReference type="GO" id="GO:0003677">
    <property type="term" value="F:DNA binding"/>
    <property type="evidence" value="ECO:0007669"/>
    <property type="project" value="UniProtKB-KW"/>
</dbReference>
<dbReference type="Gene3D" id="2.40.50.1020">
    <property type="entry name" value="LytTr DNA-binding domain"/>
    <property type="match status" value="1"/>
</dbReference>
<dbReference type="SUPFAM" id="SSF52172">
    <property type="entry name" value="CheY-like"/>
    <property type="match status" value="1"/>
</dbReference>
<dbReference type="PANTHER" id="PTHR37299">
    <property type="entry name" value="TRANSCRIPTIONAL REGULATOR-RELATED"/>
    <property type="match status" value="1"/>
</dbReference>
<evidence type="ECO:0000256" key="1">
    <source>
        <dbReference type="PROSITE-ProRule" id="PRU00169"/>
    </source>
</evidence>
<dbReference type="Pfam" id="PF00072">
    <property type="entry name" value="Response_reg"/>
    <property type="match status" value="1"/>
</dbReference>
<evidence type="ECO:0000313" key="4">
    <source>
        <dbReference type="EMBL" id="UWX54885.1"/>
    </source>
</evidence>
<dbReference type="Pfam" id="PF04397">
    <property type="entry name" value="LytTR"/>
    <property type="match status" value="1"/>
</dbReference>
<dbReference type="EMBL" id="CP104205">
    <property type="protein sequence ID" value="UWX54885.1"/>
    <property type="molecule type" value="Genomic_DNA"/>
</dbReference>
<feature type="modified residue" description="4-aspartylphosphate" evidence="1">
    <location>
        <position position="28"/>
    </location>
</feature>
<keyword evidence="1" id="KW-0597">Phosphoprotein</keyword>
<keyword evidence="5" id="KW-1185">Reference proteome</keyword>
<dbReference type="InterPro" id="IPR001789">
    <property type="entry name" value="Sig_transdc_resp-reg_receiver"/>
</dbReference>
<accession>A0ABY5Y8V1</accession>
<dbReference type="InterPro" id="IPR046947">
    <property type="entry name" value="LytR-like"/>
</dbReference>
<evidence type="ECO:0000259" key="2">
    <source>
        <dbReference type="PROSITE" id="PS50110"/>
    </source>
</evidence>
<keyword evidence="4" id="KW-0238">DNA-binding</keyword>